<dbReference type="EMBL" id="CATQJA010002629">
    <property type="protein sequence ID" value="CAJ0574396.1"/>
    <property type="molecule type" value="Genomic_DNA"/>
</dbReference>
<sequence>MDEQQLELRMLSRVGRTASTDIIEESASLSRYKVLIEKKVKSRVTPSVKIALQYSVAVSDSETSQQPGE</sequence>
<dbReference type="Proteomes" id="UP001177023">
    <property type="component" value="Unassembled WGS sequence"/>
</dbReference>
<accession>A0AA36FZV6</accession>
<protein>
    <submittedName>
        <fullName evidence="1">Uncharacterized protein</fullName>
    </submittedName>
</protein>
<reference evidence="1" key="1">
    <citation type="submission" date="2023-06" db="EMBL/GenBank/DDBJ databases">
        <authorList>
            <person name="Delattre M."/>
        </authorList>
    </citation>
    <scope>NUCLEOTIDE SEQUENCE</scope>
    <source>
        <strain evidence="1">AF72</strain>
    </source>
</reference>
<dbReference type="AlphaFoldDB" id="A0AA36FZV6"/>
<evidence type="ECO:0000313" key="1">
    <source>
        <dbReference type="EMBL" id="CAJ0574396.1"/>
    </source>
</evidence>
<name>A0AA36FZV6_9BILA</name>
<feature type="non-terminal residue" evidence="1">
    <location>
        <position position="69"/>
    </location>
</feature>
<keyword evidence="2" id="KW-1185">Reference proteome</keyword>
<evidence type="ECO:0000313" key="2">
    <source>
        <dbReference type="Proteomes" id="UP001177023"/>
    </source>
</evidence>
<proteinExistence type="predicted"/>
<organism evidence="1 2">
    <name type="scientific">Mesorhabditis spiculigera</name>
    <dbReference type="NCBI Taxonomy" id="96644"/>
    <lineage>
        <taxon>Eukaryota</taxon>
        <taxon>Metazoa</taxon>
        <taxon>Ecdysozoa</taxon>
        <taxon>Nematoda</taxon>
        <taxon>Chromadorea</taxon>
        <taxon>Rhabditida</taxon>
        <taxon>Rhabditina</taxon>
        <taxon>Rhabditomorpha</taxon>
        <taxon>Rhabditoidea</taxon>
        <taxon>Rhabditidae</taxon>
        <taxon>Mesorhabditinae</taxon>
        <taxon>Mesorhabditis</taxon>
    </lineage>
</organism>
<gene>
    <name evidence="1" type="ORF">MSPICULIGERA_LOCUS12731</name>
</gene>
<comment type="caution">
    <text evidence="1">The sequence shown here is derived from an EMBL/GenBank/DDBJ whole genome shotgun (WGS) entry which is preliminary data.</text>
</comment>